<reference evidence="1 2" key="1">
    <citation type="journal article" date="2018" name="Nat. Biotechnol.">
        <title>A standardized bacterial taxonomy based on genome phylogeny substantially revises the tree of life.</title>
        <authorList>
            <person name="Parks D.H."/>
            <person name="Chuvochina M."/>
            <person name="Waite D.W."/>
            <person name="Rinke C."/>
            <person name="Skarshewski A."/>
            <person name="Chaumeil P.A."/>
            <person name="Hugenholtz P."/>
        </authorList>
    </citation>
    <scope>NUCLEOTIDE SEQUENCE [LARGE SCALE GENOMIC DNA]</scope>
    <source>
        <strain evidence="1">UBA9359</strain>
    </source>
</reference>
<comment type="caution">
    <text evidence="1">The sequence shown here is derived from an EMBL/GenBank/DDBJ whole genome shotgun (WGS) entry which is preliminary data.</text>
</comment>
<gene>
    <name evidence="1" type="ORF">DGQ38_18955</name>
</gene>
<dbReference type="PROSITE" id="PS51257">
    <property type="entry name" value="PROKAR_LIPOPROTEIN"/>
    <property type="match status" value="1"/>
</dbReference>
<accession>A0A3D5J4U7</accession>
<sequence>MKRIVLILACICTLSGCSIDDDGSSLSLSLAEITDAQLPDYFETGEIYNFPINYMPANGCEQFYGFDINREINGNVRDIYVFAVTARYLDRTDCDEATEQERTLKDIVITGNENTEYIFHFWIGEENEEAKYLDITVPVGKPEENEEPTQE</sequence>
<organism evidence="1 2">
    <name type="scientific">Zunongwangia profunda</name>
    <dbReference type="NCBI Taxonomy" id="398743"/>
    <lineage>
        <taxon>Bacteria</taxon>
        <taxon>Pseudomonadati</taxon>
        <taxon>Bacteroidota</taxon>
        <taxon>Flavobacteriia</taxon>
        <taxon>Flavobacteriales</taxon>
        <taxon>Flavobacteriaceae</taxon>
        <taxon>Zunongwangia</taxon>
    </lineage>
</organism>
<evidence type="ECO:0000313" key="2">
    <source>
        <dbReference type="Proteomes" id="UP000264330"/>
    </source>
</evidence>
<protein>
    <recommendedName>
        <fullName evidence="3">Lipoprotein</fullName>
    </recommendedName>
</protein>
<dbReference type="Proteomes" id="UP000264330">
    <property type="component" value="Unassembled WGS sequence"/>
</dbReference>
<dbReference type="AlphaFoldDB" id="A0A3D5J4U7"/>
<evidence type="ECO:0008006" key="3">
    <source>
        <dbReference type="Google" id="ProtNLM"/>
    </source>
</evidence>
<dbReference type="OMA" id="NTEYIFH"/>
<dbReference type="RefSeq" id="WP_013069599.1">
    <property type="nucleotide sequence ID" value="NZ_CAJXAW010000003.1"/>
</dbReference>
<name>A0A3D5J4U7_9FLAO</name>
<dbReference type="EMBL" id="DPMF01000432">
    <property type="protein sequence ID" value="HCV83121.1"/>
    <property type="molecule type" value="Genomic_DNA"/>
</dbReference>
<proteinExistence type="predicted"/>
<evidence type="ECO:0000313" key="1">
    <source>
        <dbReference type="EMBL" id="HCV83121.1"/>
    </source>
</evidence>